<dbReference type="Proteomes" id="UP000254134">
    <property type="component" value="Unassembled WGS sequence"/>
</dbReference>
<dbReference type="InterPro" id="IPR050615">
    <property type="entry name" value="ATP-dep_DNA_Helicase"/>
</dbReference>
<keyword evidence="8" id="KW-1185">Reference proteome</keyword>
<comment type="caution">
    <text evidence="7">The sequence shown here is derived from an EMBL/GenBank/DDBJ whole genome shotgun (WGS) entry which is preliminary data.</text>
</comment>
<dbReference type="AlphaFoldDB" id="A0A7M2YU36"/>
<reference evidence="8" key="2">
    <citation type="journal article" date="2019" name="MicrobiologyOpen">
        <title>High-quality draft genome sequence of Gaiella occulta isolated from a 150 meter deep mineral water borehole and comparison with the genome sequences of other deep-branching lineages of the phylum Actinobacteria.</title>
        <authorList>
            <person name="Severino R."/>
            <person name="Froufe H.J.C."/>
            <person name="Barroso C."/>
            <person name="Albuquerque L."/>
            <person name="Lobo-da-Cunha A."/>
            <person name="da Costa M.S."/>
            <person name="Egas C."/>
        </authorList>
    </citation>
    <scope>NUCLEOTIDE SEQUENCE [LARGE SCALE GENOMIC DNA]</scope>
    <source>
        <strain evidence="8">F2-233</strain>
    </source>
</reference>
<feature type="domain" description="Helicase ATP-binding" evidence="5">
    <location>
        <begin position="98"/>
        <end position="230"/>
    </location>
</feature>
<evidence type="ECO:0000256" key="3">
    <source>
        <dbReference type="ARBA" id="ARBA00022806"/>
    </source>
</evidence>
<evidence type="ECO:0000256" key="2">
    <source>
        <dbReference type="ARBA" id="ARBA00022801"/>
    </source>
</evidence>
<dbReference type="PROSITE" id="PS51192">
    <property type="entry name" value="HELICASE_ATP_BIND_1"/>
    <property type="match status" value="1"/>
</dbReference>
<dbReference type="SUPFAM" id="SSF52540">
    <property type="entry name" value="P-loop containing nucleoside triphosphate hydrolases"/>
    <property type="match status" value="1"/>
</dbReference>
<accession>A0A7M2YU36</accession>
<keyword evidence="4" id="KW-0067">ATP-binding</keyword>
<keyword evidence="3 7" id="KW-0347">Helicase</keyword>
<dbReference type="Pfam" id="PF04851">
    <property type="entry name" value="ResIII"/>
    <property type="match status" value="1"/>
</dbReference>
<keyword evidence="1" id="KW-0547">Nucleotide-binding</keyword>
<evidence type="ECO:0000256" key="4">
    <source>
        <dbReference type="ARBA" id="ARBA00022840"/>
    </source>
</evidence>
<evidence type="ECO:0000259" key="6">
    <source>
        <dbReference type="PROSITE" id="PS51194"/>
    </source>
</evidence>
<dbReference type="EMBL" id="QQZY01000010">
    <property type="protein sequence ID" value="RDI73404.1"/>
    <property type="molecule type" value="Genomic_DNA"/>
</dbReference>
<dbReference type="GO" id="GO:0004386">
    <property type="term" value="F:helicase activity"/>
    <property type="evidence" value="ECO:0007669"/>
    <property type="project" value="UniProtKB-KW"/>
</dbReference>
<dbReference type="CDD" id="cd17926">
    <property type="entry name" value="DEXHc_RE"/>
    <property type="match status" value="1"/>
</dbReference>
<dbReference type="SMART" id="SM00490">
    <property type="entry name" value="HELICc"/>
    <property type="match status" value="1"/>
</dbReference>
<gene>
    <name evidence="7" type="ORF">Gocc_3004</name>
</gene>
<dbReference type="SMART" id="SM00487">
    <property type="entry name" value="DEXDc"/>
    <property type="match status" value="1"/>
</dbReference>
<evidence type="ECO:0000259" key="5">
    <source>
        <dbReference type="PROSITE" id="PS51192"/>
    </source>
</evidence>
<dbReference type="InterPro" id="IPR014001">
    <property type="entry name" value="Helicase_ATP-bd"/>
</dbReference>
<dbReference type="InterPro" id="IPR006935">
    <property type="entry name" value="Helicase/UvrB_N"/>
</dbReference>
<name>A0A7M2YU36_9ACTN</name>
<evidence type="ECO:0000313" key="7">
    <source>
        <dbReference type="EMBL" id="RDI73404.1"/>
    </source>
</evidence>
<organism evidence="7 8">
    <name type="scientific">Gaiella occulta</name>
    <dbReference type="NCBI Taxonomy" id="1002870"/>
    <lineage>
        <taxon>Bacteria</taxon>
        <taxon>Bacillati</taxon>
        <taxon>Actinomycetota</taxon>
        <taxon>Thermoleophilia</taxon>
        <taxon>Gaiellales</taxon>
        <taxon>Gaiellaceae</taxon>
        <taxon>Gaiella</taxon>
    </lineage>
</organism>
<dbReference type="InterPro" id="IPR001650">
    <property type="entry name" value="Helicase_C-like"/>
</dbReference>
<dbReference type="PANTHER" id="PTHR11274">
    <property type="entry name" value="RAD25/XP-B DNA REPAIR HELICASE"/>
    <property type="match status" value="1"/>
</dbReference>
<protein>
    <submittedName>
        <fullName evidence="7">DNA or RNA helicase of superfamily II</fullName>
    </submittedName>
</protein>
<dbReference type="PANTHER" id="PTHR11274:SF0">
    <property type="entry name" value="GENERAL TRANSCRIPTION AND DNA REPAIR FACTOR IIH HELICASE SUBUNIT XPB"/>
    <property type="match status" value="1"/>
</dbReference>
<dbReference type="PROSITE" id="PS51194">
    <property type="entry name" value="HELICASE_CTER"/>
    <property type="match status" value="1"/>
</dbReference>
<reference evidence="7 8" key="1">
    <citation type="submission" date="2018-07" db="EMBL/GenBank/DDBJ databases">
        <title>High-quality-draft genome sequence of Gaiella occulta.</title>
        <authorList>
            <person name="Severino R."/>
            <person name="Froufe H.J.C."/>
            <person name="Rainey F.A."/>
            <person name="Barroso C."/>
            <person name="Albuquerque L."/>
            <person name="Lobo-Da-Cunha A."/>
            <person name="Da Costa M.S."/>
            <person name="Egas C."/>
        </authorList>
    </citation>
    <scope>NUCLEOTIDE SEQUENCE [LARGE SCALE GENOMIC DNA]</scope>
    <source>
        <strain evidence="7 8">F2-233</strain>
    </source>
</reference>
<dbReference type="GO" id="GO:0003677">
    <property type="term" value="F:DNA binding"/>
    <property type="evidence" value="ECO:0007669"/>
    <property type="project" value="InterPro"/>
</dbReference>
<keyword evidence="2" id="KW-0378">Hydrolase</keyword>
<proteinExistence type="predicted"/>
<sequence length="517" mass="56905">MRITLELLKSPGLTARDLAGRLGEDKKPINGALYSRSDLFFASPDVPPQWWLQKLRAVVDQVLQLEDVQDVEEQAETIGDGDFAWATNLYPWQRRALQSWEANGFRGVIEAVTGSGKTRVALAAAERHLSEDGKVAVVVPTHPLLEQWVAALEGQMPNARIGVLRAGDSGNLASCDVLVAVVNSASAYELGLPPGRRGLLIADECHRYAGERFRLALEDRFERRLGLTATYARDDGGHEDVLDPYFGGVVFSYGYADAVGEGVVAPFRVALMPVAFAPAERDEYDEHTEALRQARRALLSVGAPADPYEEFILFVNKLSKNGTKREGMLANRYLSASSKRRQLLADTAAKYRVLISLTDAFLASDRSIVFTQTIDSASKCSASLAQNGVPSEALHSELNSADRTQIFHRFARGQLKVIVAPKLLDEGVDVPEADLGVIFAASQQRRQMVQRMGRVLRRKPDGRVARFAIIFVEGTSEDSDLDAHETFLGEILEVADDIQRFSSRHGNKALIEFLSPE</sequence>
<dbReference type="Pfam" id="PF00271">
    <property type="entry name" value="Helicase_C"/>
    <property type="match status" value="1"/>
</dbReference>
<dbReference type="GO" id="GO:0016787">
    <property type="term" value="F:hydrolase activity"/>
    <property type="evidence" value="ECO:0007669"/>
    <property type="project" value="UniProtKB-KW"/>
</dbReference>
<dbReference type="InterPro" id="IPR027417">
    <property type="entry name" value="P-loop_NTPase"/>
</dbReference>
<feature type="domain" description="Helicase C-terminal" evidence="6">
    <location>
        <begin position="356"/>
        <end position="511"/>
    </location>
</feature>
<dbReference type="GO" id="GO:0005524">
    <property type="term" value="F:ATP binding"/>
    <property type="evidence" value="ECO:0007669"/>
    <property type="project" value="UniProtKB-KW"/>
</dbReference>
<evidence type="ECO:0000313" key="8">
    <source>
        <dbReference type="Proteomes" id="UP000254134"/>
    </source>
</evidence>
<evidence type="ECO:0000256" key="1">
    <source>
        <dbReference type="ARBA" id="ARBA00022741"/>
    </source>
</evidence>
<dbReference type="Gene3D" id="3.40.50.300">
    <property type="entry name" value="P-loop containing nucleotide triphosphate hydrolases"/>
    <property type="match status" value="2"/>
</dbReference>